<proteinExistence type="predicted"/>
<accession>A0ABW6LMF7</accession>
<gene>
    <name evidence="1" type="ORF">ACFYM3_32355</name>
</gene>
<reference evidence="1 2" key="1">
    <citation type="submission" date="2024-10" db="EMBL/GenBank/DDBJ databases">
        <title>The Natural Products Discovery Center: Release of the First 8490 Sequenced Strains for Exploring Actinobacteria Biosynthetic Diversity.</title>
        <authorList>
            <person name="Kalkreuter E."/>
            <person name="Kautsar S.A."/>
            <person name="Yang D."/>
            <person name="Bader C.D."/>
            <person name="Teijaro C.N."/>
            <person name="Fluegel L."/>
            <person name="Davis C.M."/>
            <person name="Simpson J.R."/>
            <person name="Lauterbach L."/>
            <person name="Steele A.D."/>
            <person name="Gui C."/>
            <person name="Meng S."/>
            <person name="Li G."/>
            <person name="Viehrig K."/>
            <person name="Ye F."/>
            <person name="Su P."/>
            <person name="Kiefer A.F."/>
            <person name="Nichols A."/>
            <person name="Cepeda A.J."/>
            <person name="Yan W."/>
            <person name="Fan B."/>
            <person name="Jiang Y."/>
            <person name="Adhikari A."/>
            <person name="Zheng C.-J."/>
            <person name="Schuster L."/>
            <person name="Cowan T.M."/>
            <person name="Smanski M.J."/>
            <person name="Chevrette M.G."/>
            <person name="De Carvalho L.P.S."/>
            <person name="Shen B."/>
        </authorList>
    </citation>
    <scope>NUCLEOTIDE SEQUENCE [LARGE SCALE GENOMIC DNA]</scope>
    <source>
        <strain evidence="1 2">NPDC007066</strain>
    </source>
</reference>
<comment type="caution">
    <text evidence="1">The sequence shown here is derived from an EMBL/GenBank/DDBJ whole genome shotgun (WGS) entry which is preliminary data.</text>
</comment>
<dbReference type="RefSeq" id="WP_358292424.1">
    <property type="nucleotide sequence ID" value="NZ_JBEYGJ010000063.1"/>
</dbReference>
<protein>
    <submittedName>
        <fullName evidence="1">Uncharacterized protein</fullName>
    </submittedName>
</protein>
<dbReference type="EMBL" id="JBIAFP010000023">
    <property type="protein sequence ID" value="MFE9229209.1"/>
    <property type="molecule type" value="Genomic_DNA"/>
</dbReference>
<organism evidence="1 2">
    <name type="scientific">Streptomyces massasporeus</name>
    <dbReference type="NCBI Taxonomy" id="67324"/>
    <lineage>
        <taxon>Bacteria</taxon>
        <taxon>Bacillati</taxon>
        <taxon>Actinomycetota</taxon>
        <taxon>Actinomycetes</taxon>
        <taxon>Kitasatosporales</taxon>
        <taxon>Streptomycetaceae</taxon>
        <taxon>Streptomyces</taxon>
    </lineage>
</organism>
<evidence type="ECO:0000313" key="2">
    <source>
        <dbReference type="Proteomes" id="UP001601288"/>
    </source>
</evidence>
<evidence type="ECO:0000313" key="1">
    <source>
        <dbReference type="EMBL" id="MFE9229209.1"/>
    </source>
</evidence>
<name>A0ABW6LMF7_9ACTN</name>
<keyword evidence="2" id="KW-1185">Reference proteome</keyword>
<sequence length="22" mass="2659">MVTIKRPYAPRNLFHFNQNSKP</sequence>
<dbReference type="Proteomes" id="UP001601288">
    <property type="component" value="Unassembled WGS sequence"/>
</dbReference>